<keyword evidence="5" id="KW-0969">Cilium</keyword>
<evidence type="ECO:0000256" key="6">
    <source>
        <dbReference type="ARBA" id="ARBA00023273"/>
    </source>
</evidence>
<keyword evidence="6" id="KW-0966">Cell projection</keyword>
<proteinExistence type="predicted"/>
<dbReference type="InterPro" id="IPR003409">
    <property type="entry name" value="MORN"/>
</dbReference>
<dbReference type="PANTHER" id="PTHR46437:SF1">
    <property type="entry name" value="MORN REPEAT-CONTAINING PROTEIN 5"/>
    <property type="match status" value="1"/>
</dbReference>
<reference evidence="8" key="1">
    <citation type="submission" date="2025-08" db="UniProtKB">
        <authorList>
            <consortium name="RefSeq"/>
        </authorList>
    </citation>
    <scope>IDENTIFICATION</scope>
    <source>
        <strain evidence="8">11010-0011.00</strain>
        <tissue evidence="8">Whole body</tissue>
    </source>
</reference>
<dbReference type="GeneID" id="115632770"/>
<dbReference type="SUPFAM" id="SSF82185">
    <property type="entry name" value="Histone H3 K4-specific methyltransferase SET7/9 N-terminal domain"/>
    <property type="match status" value="1"/>
</dbReference>
<sequence>MITLHPWSQTSVIGSTIGSRSILMTPTSSTFFRRSPVDKGAQHRFLTRSSYEGSWNKKVHTMDGFGTYRFPDGSEYRGYFHRGKFHGYGQLKLAAPYRFSIKGEFVEGKLKNVADMWFEDGLHLDGTFENGYLNCKDWKYLSDYDRRFHGELSYGQQPVGPTSYFTGKSTSRHLKNGTYDAEEGIFHPKTGYITNRVPPFTRNFYVTCHEDRDWITRHCRRGVSASENAKEPLPRFCRQIISNNLDDEKRMMGKKSVCLPAKGFINRKQYFHKICDELNDEDAPKSVEESMERSIGVDSSCDIQSITEQSFKEGRQNFGRIVRRVGPQDINVRVVQSNLTLGFTSFLYPKSSAFDL</sequence>
<evidence type="ECO:0000256" key="2">
    <source>
        <dbReference type="ARBA" id="ARBA00016322"/>
    </source>
</evidence>
<dbReference type="InterPro" id="IPR042814">
    <property type="entry name" value="Morn5"/>
</dbReference>
<dbReference type="Proteomes" id="UP000504634">
    <property type="component" value="Unplaced"/>
</dbReference>
<dbReference type="AlphaFoldDB" id="A0A6J2UEP1"/>
<evidence type="ECO:0000256" key="5">
    <source>
        <dbReference type="ARBA" id="ARBA00023069"/>
    </source>
</evidence>
<dbReference type="GO" id="GO:0031514">
    <property type="term" value="C:motile cilium"/>
    <property type="evidence" value="ECO:0007669"/>
    <property type="project" value="UniProtKB-SubCell"/>
</dbReference>
<keyword evidence="7" id="KW-1185">Reference proteome</keyword>
<evidence type="ECO:0000313" key="8">
    <source>
        <dbReference type="RefSeq" id="XP_030385878.1"/>
    </source>
</evidence>
<evidence type="ECO:0000256" key="1">
    <source>
        <dbReference type="ARBA" id="ARBA00004230"/>
    </source>
</evidence>
<dbReference type="OrthoDB" id="300500at2759"/>
<name>A0A6J2UEP1_DROLE</name>
<evidence type="ECO:0000313" key="7">
    <source>
        <dbReference type="Proteomes" id="UP000504634"/>
    </source>
</evidence>
<keyword evidence="3" id="KW-0677">Repeat</keyword>
<gene>
    <name evidence="8" type="primary">LOC115632770</name>
</gene>
<protein>
    <recommendedName>
        <fullName evidence="2">MORN repeat-containing protein 5</fullName>
    </recommendedName>
</protein>
<dbReference type="PANTHER" id="PTHR46437">
    <property type="entry name" value="MORN REPEAT-CONTAINING PROTEIN 5"/>
    <property type="match status" value="1"/>
</dbReference>
<comment type="subcellular location">
    <subcellularLocation>
        <location evidence="1">Cell projection</location>
        <location evidence="1">Cilium</location>
        <location evidence="1">Flagellum</location>
    </subcellularLocation>
</comment>
<dbReference type="RefSeq" id="XP_030385878.1">
    <property type="nucleotide sequence ID" value="XM_030530018.1"/>
</dbReference>
<keyword evidence="4" id="KW-0282">Flagellum</keyword>
<evidence type="ECO:0000256" key="4">
    <source>
        <dbReference type="ARBA" id="ARBA00022846"/>
    </source>
</evidence>
<accession>A0A6J2UEP1</accession>
<organism evidence="7 8">
    <name type="scientific">Drosophila lebanonensis</name>
    <name type="common">Fruit fly</name>
    <name type="synonym">Scaptodrosophila lebanonensis</name>
    <dbReference type="NCBI Taxonomy" id="7225"/>
    <lineage>
        <taxon>Eukaryota</taxon>
        <taxon>Metazoa</taxon>
        <taxon>Ecdysozoa</taxon>
        <taxon>Arthropoda</taxon>
        <taxon>Hexapoda</taxon>
        <taxon>Insecta</taxon>
        <taxon>Pterygota</taxon>
        <taxon>Neoptera</taxon>
        <taxon>Endopterygota</taxon>
        <taxon>Diptera</taxon>
        <taxon>Brachycera</taxon>
        <taxon>Muscomorpha</taxon>
        <taxon>Ephydroidea</taxon>
        <taxon>Drosophilidae</taxon>
        <taxon>Scaptodrosophila</taxon>
    </lineage>
</organism>
<evidence type="ECO:0000256" key="3">
    <source>
        <dbReference type="ARBA" id="ARBA00022737"/>
    </source>
</evidence>
<dbReference type="SMART" id="SM00698">
    <property type="entry name" value="MORN"/>
    <property type="match status" value="2"/>
</dbReference>